<reference evidence="1 2" key="1">
    <citation type="submission" date="2015-01" db="EMBL/GenBank/DDBJ databases">
        <title>Evolution of Trichinella species and genotypes.</title>
        <authorList>
            <person name="Korhonen P.K."/>
            <person name="Edoardo P."/>
            <person name="Giuseppe L.R."/>
            <person name="Gasser R.B."/>
        </authorList>
    </citation>
    <scope>NUCLEOTIDE SEQUENCE [LARGE SCALE GENOMIC DNA]</scope>
    <source>
        <strain evidence="1">ISS37</strain>
    </source>
</reference>
<accession>A0A0V0SA90</accession>
<proteinExistence type="predicted"/>
<evidence type="ECO:0000313" key="2">
    <source>
        <dbReference type="Proteomes" id="UP000054630"/>
    </source>
</evidence>
<dbReference type="EMBL" id="JYDL01000022">
    <property type="protein sequence ID" value="KRX23649.1"/>
    <property type="molecule type" value="Genomic_DNA"/>
</dbReference>
<dbReference type="Proteomes" id="UP000054630">
    <property type="component" value="Unassembled WGS sequence"/>
</dbReference>
<organism evidence="1 2">
    <name type="scientific">Trichinella nelsoni</name>
    <dbReference type="NCBI Taxonomy" id="6336"/>
    <lineage>
        <taxon>Eukaryota</taxon>
        <taxon>Metazoa</taxon>
        <taxon>Ecdysozoa</taxon>
        <taxon>Nematoda</taxon>
        <taxon>Enoplea</taxon>
        <taxon>Dorylaimia</taxon>
        <taxon>Trichinellida</taxon>
        <taxon>Trichinellidae</taxon>
        <taxon>Trichinella</taxon>
    </lineage>
</organism>
<sequence>MTTASSPYACVGKRDEKYFVCKSGENHVEQCNSLELAGMICPVQRGKQQTHTHNSCTWKAKLLFNCYLDSKLPRSRFCSFHALCRGVLSFGHFADDDACAGVGLYLLEDVEKKSGQATTTTKSRLFPEEIDNWLLLAPGLVTVSSSLFFQPIIITIIIIFKSQLVIHHYSSGESGRS</sequence>
<gene>
    <name evidence="1" type="ORF">T07_5660</name>
</gene>
<keyword evidence="2" id="KW-1185">Reference proteome</keyword>
<dbReference type="AlphaFoldDB" id="A0A0V0SA90"/>
<comment type="caution">
    <text evidence="1">The sequence shown here is derived from an EMBL/GenBank/DDBJ whole genome shotgun (WGS) entry which is preliminary data.</text>
</comment>
<name>A0A0V0SA90_9BILA</name>
<evidence type="ECO:0000313" key="1">
    <source>
        <dbReference type="EMBL" id="KRX23649.1"/>
    </source>
</evidence>
<protein>
    <submittedName>
        <fullName evidence="1">Uncharacterized protein</fullName>
    </submittedName>
</protein>